<proteinExistence type="predicted"/>
<dbReference type="AlphaFoldDB" id="A0A7S3ETB4"/>
<dbReference type="EMBL" id="HBHX01013407">
    <property type="protein sequence ID" value="CAE0106826.1"/>
    <property type="molecule type" value="Transcribed_RNA"/>
</dbReference>
<accession>A0A7S3ETB4</accession>
<gene>
    <name evidence="1" type="ORF">HERI1096_LOCUS7485</name>
</gene>
<evidence type="ECO:0000313" key="1">
    <source>
        <dbReference type="EMBL" id="CAE0106826.1"/>
    </source>
</evidence>
<sequence length="355" mass="38285">MVEVENWGGWATQSCPPICGLWGNIWKGTGMAMVVRSPFASLNKGTAVVEMLLELGRTRSDTLVELAEHLRLWQPAKQLCRSFASASLAECVAAQLIAPHPCEGAGRHLNRYVTPWQEYVRSAHPSDLVSALRGLSSPRTNRSSGSRRFVLHWIYGVCGVGSPMGMTGHGWDGLLATLACTLGRQTVVLAASSNDNGLLHQELVDFDLPPGLGWGSGRGNPVRGCLAPFEWAESDRRAGLEAEMARRRALHRYWRASGKFGLPLGAATFSHVLPRSAPTGPCELAFGTPGTDPAGEVSACKIRDEDEESAPTEAKACWAWCNGTMSQAHAHASLFHVRAGANHRPLRFASEAKGL</sequence>
<name>A0A7S3ETB4_9EUKA</name>
<reference evidence="1" key="1">
    <citation type="submission" date="2021-01" db="EMBL/GenBank/DDBJ databases">
        <authorList>
            <person name="Corre E."/>
            <person name="Pelletier E."/>
            <person name="Niang G."/>
            <person name="Scheremetjew M."/>
            <person name="Finn R."/>
            <person name="Kale V."/>
            <person name="Holt S."/>
            <person name="Cochrane G."/>
            <person name="Meng A."/>
            <person name="Brown T."/>
            <person name="Cohen L."/>
        </authorList>
    </citation>
    <scope>NUCLEOTIDE SEQUENCE</scope>
    <source>
        <strain evidence="1">CCMP281</strain>
    </source>
</reference>
<organism evidence="1">
    <name type="scientific">Haptolina ericina</name>
    <dbReference type="NCBI Taxonomy" id="156174"/>
    <lineage>
        <taxon>Eukaryota</taxon>
        <taxon>Haptista</taxon>
        <taxon>Haptophyta</taxon>
        <taxon>Prymnesiophyceae</taxon>
        <taxon>Prymnesiales</taxon>
        <taxon>Prymnesiaceae</taxon>
        <taxon>Haptolina</taxon>
    </lineage>
</organism>
<protein>
    <submittedName>
        <fullName evidence="1">Uncharacterized protein</fullName>
    </submittedName>
</protein>